<keyword evidence="2" id="KW-1185">Reference proteome</keyword>
<evidence type="ECO:0000313" key="2">
    <source>
        <dbReference type="Proteomes" id="UP000193006"/>
    </source>
</evidence>
<dbReference type="AlphaFoldDB" id="A0A1X9MA88"/>
<protein>
    <recommendedName>
        <fullName evidence="3">Group-specific protein</fullName>
    </recommendedName>
</protein>
<sequence length="80" mass="9513">MKGEITLSHCKIDHPLEDVQRKLESQKDFLPADLYKRCEKFLTQPRSQSLLNELFHLLKKYDLASTEEKENRNQQLNKLV</sequence>
<evidence type="ECO:0008006" key="3">
    <source>
        <dbReference type="Google" id="ProtNLM"/>
    </source>
</evidence>
<accession>A0A1X9MA88</accession>
<organism evidence="1 2">
    <name type="scientific">Halalkalibacter krulwichiae</name>
    <dbReference type="NCBI Taxonomy" id="199441"/>
    <lineage>
        <taxon>Bacteria</taxon>
        <taxon>Bacillati</taxon>
        <taxon>Bacillota</taxon>
        <taxon>Bacilli</taxon>
        <taxon>Bacillales</taxon>
        <taxon>Bacillaceae</taxon>
        <taxon>Halalkalibacter</taxon>
    </lineage>
</organism>
<reference evidence="1 2" key="1">
    <citation type="submission" date="2017-04" db="EMBL/GenBank/DDBJ databases">
        <title>Bacillus krulwichiae AM31D Genome sequencing and assembly.</title>
        <authorList>
            <person name="Krulwich T.A."/>
            <person name="Anastor L."/>
            <person name="Ehrlich R."/>
            <person name="Ehrlich G.D."/>
            <person name="Janto B."/>
        </authorList>
    </citation>
    <scope>NUCLEOTIDE SEQUENCE [LARGE SCALE GENOMIC DNA]</scope>
    <source>
        <strain evidence="1 2">AM31D</strain>
    </source>
</reference>
<dbReference type="KEGG" id="bkw:BkAM31D_04025"/>
<dbReference type="EMBL" id="CP020814">
    <property type="protein sequence ID" value="ARK29083.1"/>
    <property type="molecule type" value="Genomic_DNA"/>
</dbReference>
<name>A0A1X9MA88_9BACI</name>
<evidence type="ECO:0000313" key="1">
    <source>
        <dbReference type="EMBL" id="ARK29083.1"/>
    </source>
</evidence>
<proteinExistence type="predicted"/>
<dbReference type="Proteomes" id="UP000193006">
    <property type="component" value="Chromosome"/>
</dbReference>
<gene>
    <name evidence="1" type="ORF">BkAM31D_04025</name>
</gene>